<evidence type="ECO:0000256" key="12">
    <source>
        <dbReference type="RuleBase" id="RU003903"/>
    </source>
</evidence>
<dbReference type="GO" id="GO:0004735">
    <property type="term" value="F:pyrroline-5-carboxylate reductase activity"/>
    <property type="evidence" value="ECO:0007669"/>
    <property type="project" value="UniProtKB-EC"/>
</dbReference>
<comment type="similarity">
    <text evidence="3 12">Belongs to the pyrroline-5-carboxylate reductase family.</text>
</comment>
<dbReference type="SUPFAM" id="SSF118215">
    <property type="entry name" value="Proton glutamate symport protein"/>
    <property type="match status" value="1"/>
</dbReference>
<name>A0AA36C2Q3_9BILA</name>
<dbReference type="InterPro" id="IPR000304">
    <property type="entry name" value="Pyrroline-COOH_reductase"/>
</dbReference>
<dbReference type="InterPro" id="IPR036291">
    <property type="entry name" value="NAD(P)-bd_dom_sf"/>
</dbReference>
<dbReference type="HAMAP" id="MF_01925">
    <property type="entry name" value="P5C_reductase"/>
    <property type="match status" value="1"/>
</dbReference>
<protein>
    <recommendedName>
        <fullName evidence="12 13">Multifunctional fusion protein</fullName>
    </recommendedName>
    <domain>
        <recommendedName>
            <fullName evidence="12">Pyrroline-5-carboxylate reductase</fullName>
            <ecNumber evidence="12">1.5.1.2</ecNumber>
        </recommendedName>
    </domain>
    <domain>
        <recommendedName>
            <fullName evidence="13">Amino acid transporter</fullName>
        </recommendedName>
    </domain>
</protein>
<dbReference type="Pfam" id="PF00375">
    <property type="entry name" value="SDF"/>
    <property type="match status" value="1"/>
</dbReference>
<comment type="caution">
    <text evidence="15">The sequence shown here is derived from an EMBL/GenBank/DDBJ whole genome shotgun (WGS) entry which is preliminary data.</text>
</comment>
<feature type="transmembrane region" description="Helical" evidence="13">
    <location>
        <begin position="265"/>
        <end position="287"/>
    </location>
</feature>
<keyword evidence="5 12" id="KW-0641">Proline biosynthesis</keyword>
<feature type="transmembrane region" description="Helical" evidence="13">
    <location>
        <begin position="236"/>
        <end position="253"/>
    </location>
</feature>
<keyword evidence="9 13" id="KW-1133">Transmembrane helix</keyword>
<dbReference type="InterPro" id="IPR029036">
    <property type="entry name" value="P5CR_dimer"/>
</dbReference>
<evidence type="ECO:0000256" key="4">
    <source>
        <dbReference type="ARBA" id="ARBA00022448"/>
    </source>
</evidence>
<keyword evidence="10 12" id="KW-0560">Oxidoreductase</keyword>
<dbReference type="EC" id="1.5.1.2" evidence="12"/>
<dbReference type="Gene3D" id="1.10.3860.10">
    <property type="entry name" value="Sodium:dicarboxylate symporter"/>
    <property type="match status" value="1"/>
</dbReference>
<keyword evidence="16" id="KW-1185">Reference proteome</keyword>
<dbReference type="PANTHER" id="PTHR42865">
    <property type="entry name" value="PROTON/GLUTAMATE-ASPARTATE SYMPORTER"/>
    <property type="match status" value="1"/>
</dbReference>
<dbReference type="EMBL" id="CATQJA010000007">
    <property type="protein sequence ID" value="CAJ0557375.1"/>
    <property type="molecule type" value="Genomic_DNA"/>
</dbReference>
<dbReference type="SUPFAM" id="SSF48179">
    <property type="entry name" value="6-phosphogluconate dehydrogenase C-terminal domain-like"/>
    <property type="match status" value="1"/>
</dbReference>
<dbReference type="AlphaFoldDB" id="A0AA36C2Q3"/>
<keyword evidence="12" id="KW-0028">Amino-acid biosynthesis</keyword>
<dbReference type="Gene3D" id="1.10.3730.10">
    <property type="entry name" value="ProC C-terminal domain-like"/>
    <property type="match status" value="1"/>
</dbReference>
<dbReference type="GO" id="GO:0015138">
    <property type="term" value="F:fumarate transmembrane transporter activity"/>
    <property type="evidence" value="ECO:0007669"/>
    <property type="project" value="TreeGrafter"/>
</dbReference>
<dbReference type="GO" id="GO:0015141">
    <property type="term" value="F:succinate transmembrane transporter activity"/>
    <property type="evidence" value="ECO:0007669"/>
    <property type="project" value="TreeGrafter"/>
</dbReference>
<reference evidence="15" key="1">
    <citation type="submission" date="2023-06" db="EMBL/GenBank/DDBJ databases">
        <authorList>
            <person name="Delattre M."/>
        </authorList>
    </citation>
    <scope>NUCLEOTIDE SEQUENCE</scope>
    <source>
        <strain evidence="15">AF72</strain>
    </source>
</reference>
<dbReference type="Proteomes" id="UP001177023">
    <property type="component" value="Unassembled WGS sequence"/>
</dbReference>
<organism evidence="15 16">
    <name type="scientific">Mesorhabditis spiculigera</name>
    <dbReference type="NCBI Taxonomy" id="96644"/>
    <lineage>
        <taxon>Eukaryota</taxon>
        <taxon>Metazoa</taxon>
        <taxon>Ecdysozoa</taxon>
        <taxon>Nematoda</taxon>
        <taxon>Chromadorea</taxon>
        <taxon>Rhabditida</taxon>
        <taxon>Rhabditina</taxon>
        <taxon>Rhabditomorpha</taxon>
        <taxon>Rhabditoidea</taxon>
        <taxon>Rhabditidae</taxon>
        <taxon>Mesorhabditinae</taxon>
        <taxon>Mesorhabditis</taxon>
    </lineage>
</organism>
<evidence type="ECO:0000256" key="1">
    <source>
        <dbReference type="ARBA" id="ARBA00004141"/>
    </source>
</evidence>
<dbReference type="InterPro" id="IPR036458">
    <property type="entry name" value="Na:dicarbo_symporter_sf"/>
</dbReference>
<dbReference type="PROSITE" id="PS00714">
    <property type="entry name" value="NA_DICARBOXYL_SYMP_2"/>
    <property type="match status" value="1"/>
</dbReference>
<evidence type="ECO:0000256" key="13">
    <source>
        <dbReference type="RuleBase" id="RU361216"/>
    </source>
</evidence>
<feature type="transmembrane region" description="Helical" evidence="13">
    <location>
        <begin position="212"/>
        <end position="230"/>
    </location>
</feature>
<evidence type="ECO:0000256" key="2">
    <source>
        <dbReference type="ARBA" id="ARBA00005205"/>
    </source>
</evidence>
<evidence type="ECO:0000313" key="15">
    <source>
        <dbReference type="EMBL" id="CAJ0557375.1"/>
    </source>
</evidence>
<feature type="transmembrane region" description="Helical" evidence="13">
    <location>
        <begin position="408"/>
        <end position="432"/>
    </location>
</feature>
<comment type="similarity">
    <text evidence="13">Belongs to the dicarboxylate/amino acid:cation symporter (DAACS) (TC 2.A.23) family.</text>
</comment>
<gene>
    <name evidence="15" type="ORF">MSPICULIGERA_LOCUS133</name>
</gene>
<dbReference type="PRINTS" id="PR00173">
    <property type="entry name" value="EDTRNSPORT"/>
</dbReference>
<dbReference type="NCBIfam" id="TIGR00112">
    <property type="entry name" value="proC"/>
    <property type="match status" value="1"/>
</dbReference>
<dbReference type="PROSITE" id="PS00521">
    <property type="entry name" value="P5CR"/>
    <property type="match status" value="1"/>
</dbReference>
<feature type="transmembrane region" description="Helical" evidence="13">
    <location>
        <begin position="495"/>
        <end position="514"/>
    </location>
</feature>
<proteinExistence type="inferred from homology"/>
<evidence type="ECO:0000256" key="9">
    <source>
        <dbReference type="ARBA" id="ARBA00022989"/>
    </source>
</evidence>
<dbReference type="Pfam" id="PF14748">
    <property type="entry name" value="P5CR_dimer"/>
    <property type="match status" value="1"/>
</dbReference>
<evidence type="ECO:0000313" key="16">
    <source>
        <dbReference type="Proteomes" id="UP001177023"/>
    </source>
</evidence>
<keyword evidence="6 13" id="KW-0812">Transmembrane</keyword>
<comment type="pathway">
    <text evidence="2 12">Amino-acid biosynthesis; L-proline biosynthesis; L-proline from L-glutamate 5-semialdehyde: step 1/1.</text>
</comment>
<feature type="transmembrane region" description="Helical" evidence="13">
    <location>
        <begin position="520"/>
        <end position="544"/>
    </location>
</feature>
<feature type="non-terminal residue" evidence="15">
    <location>
        <position position="1"/>
    </location>
</feature>
<keyword evidence="11 13" id="KW-0472">Membrane</keyword>
<dbReference type="Gene3D" id="3.40.50.720">
    <property type="entry name" value="NAD(P)-binding Rossmann-like Domain"/>
    <property type="match status" value="1"/>
</dbReference>
<dbReference type="GO" id="GO:0008652">
    <property type="term" value="P:amino acid biosynthetic process"/>
    <property type="evidence" value="ECO:0007669"/>
    <property type="project" value="UniProtKB-KW"/>
</dbReference>
<evidence type="ECO:0000256" key="6">
    <source>
        <dbReference type="ARBA" id="ARBA00022692"/>
    </source>
</evidence>
<comment type="subcellular location">
    <subcellularLocation>
        <location evidence="1 13">Membrane</location>
        <topology evidence="1 13">Multi-pass membrane protein</topology>
    </subcellularLocation>
</comment>
<evidence type="ECO:0000256" key="10">
    <source>
        <dbReference type="ARBA" id="ARBA00023002"/>
    </source>
</evidence>
<dbReference type="PANTHER" id="PTHR42865:SF1">
    <property type="entry name" value="AEROBIC C4-DICARBOXYLATE TRANSPORT PROTEIN"/>
    <property type="match status" value="1"/>
</dbReference>
<comment type="catalytic activity">
    <reaction evidence="12">
        <text>L-proline + NADP(+) = (S)-1-pyrroline-5-carboxylate + NADPH + 2 H(+)</text>
        <dbReference type="Rhea" id="RHEA:14109"/>
        <dbReference type="ChEBI" id="CHEBI:15378"/>
        <dbReference type="ChEBI" id="CHEBI:17388"/>
        <dbReference type="ChEBI" id="CHEBI:57783"/>
        <dbReference type="ChEBI" id="CHEBI:58349"/>
        <dbReference type="ChEBI" id="CHEBI:60039"/>
        <dbReference type="EC" id="1.5.1.2"/>
    </reaction>
</comment>
<dbReference type="InterPro" id="IPR008927">
    <property type="entry name" value="6-PGluconate_DH-like_C_sf"/>
</dbReference>
<dbReference type="InterPro" id="IPR001991">
    <property type="entry name" value="Na-dicarboxylate_symporter"/>
</dbReference>
<keyword evidence="7 13" id="KW-0769">Symport</keyword>
<dbReference type="GO" id="GO:0005886">
    <property type="term" value="C:plasma membrane"/>
    <property type="evidence" value="ECO:0007669"/>
    <property type="project" value="TreeGrafter"/>
</dbReference>
<feature type="domain" description="Pyrroline-5-carboxylate reductase dimerisation" evidence="14">
    <location>
        <begin position="105"/>
        <end position="207"/>
    </location>
</feature>
<feature type="transmembrane region" description="Helical" evidence="13">
    <location>
        <begin position="329"/>
        <end position="353"/>
    </location>
</feature>
<evidence type="ECO:0000256" key="11">
    <source>
        <dbReference type="ARBA" id="ARBA00023136"/>
    </source>
</evidence>
<dbReference type="InterPro" id="IPR053790">
    <property type="entry name" value="P5CR-like_CS"/>
</dbReference>
<evidence type="ECO:0000259" key="14">
    <source>
        <dbReference type="Pfam" id="PF14748"/>
    </source>
</evidence>
<evidence type="ECO:0000256" key="8">
    <source>
        <dbReference type="ARBA" id="ARBA00022857"/>
    </source>
</evidence>
<dbReference type="InterPro" id="IPR018107">
    <property type="entry name" value="Na-dicarboxylate_symporter_CS"/>
</dbReference>
<dbReference type="GO" id="GO:0015366">
    <property type="term" value="F:malate:proton symporter activity"/>
    <property type="evidence" value="ECO:0007669"/>
    <property type="project" value="TreeGrafter"/>
</dbReference>
<evidence type="ECO:0000256" key="3">
    <source>
        <dbReference type="ARBA" id="ARBA00005525"/>
    </source>
</evidence>
<sequence length="572" mass="60304">MSESDFDVVVLAVKPAMAREAIGSLPGTVLSRAVLVSVMAGVGCSEMSDAAGNCAPVVRAMPNTAVMVNQGCTGLFSTTLVDPAKRGQIQKLFEAVGIAVWLEREAQVDAVTAISGSGPAYYHLFSEALANAGVELGLPIELARQLAAQTALGAATLQCQPQADFAALREAVTSPNGTTAAAIAKFEENDQLRRLVMLAAQAAHARNMAIQMLVALVAGSAVGALLPQFASDLSPLSAAFMKLIKALGIANIGKGANVGRLGLRAIIYFEVLTTLAMAMGLLVSRLFEPGAGMNIDYHTLNTNAISSFVATAEHRTTVSWLLSIIPDTFLSAFINGNLLPILLMAVMFGMALLKMGARASSLVDMMEKMSEAVFGMVGMVMKFAPLAVFGAIGYTIGNYGLASMVPLLKFLVLFYACCVVFIALVLGSVCLYTRVSLCRLIMYLRVEILLAFGTASSEAVLPNIMKKLVEGGVKKHVVGFVIPAGFSFNLDGSSMYFVMAIMFVAQACNVPLTLSQELSMILVFMLTSKGIAGVAGAGFVTLAATLQMFPKFRSPASYCCWVSIVSWTPCVP</sequence>
<dbReference type="FunFam" id="1.10.3730.10:FF:000001">
    <property type="entry name" value="Pyrroline-5-carboxylate reductase"/>
    <property type="match status" value="1"/>
</dbReference>
<feature type="transmembrane region" description="Helical" evidence="13">
    <location>
        <begin position="373"/>
        <end position="396"/>
    </location>
</feature>
<dbReference type="SUPFAM" id="SSF51735">
    <property type="entry name" value="NAD(P)-binding Rossmann-fold domains"/>
    <property type="match status" value="1"/>
</dbReference>
<evidence type="ECO:0000256" key="7">
    <source>
        <dbReference type="ARBA" id="ARBA00022847"/>
    </source>
</evidence>
<keyword evidence="4 13" id="KW-0813">Transport</keyword>
<accession>A0AA36C2Q3</accession>
<dbReference type="GO" id="GO:0070778">
    <property type="term" value="P:L-aspartate transmembrane transport"/>
    <property type="evidence" value="ECO:0007669"/>
    <property type="project" value="TreeGrafter"/>
</dbReference>
<keyword evidence="8 12" id="KW-0521">NADP</keyword>
<evidence type="ECO:0000256" key="5">
    <source>
        <dbReference type="ARBA" id="ARBA00022650"/>
    </source>
</evidence>